<evidence type="ECO:0000313" key="2">
    <source>
        <dbReference type="EMBL" id="OBS30703.1"/>
    </source>
</evidence>
<proteinExistence type="predicted"/>
<dbReference type="GO" id="GO:0016020">
    <property type="term" value="C:membrane"/>
    <property type="evidence" value="ECO:0007669"/>
    <property type="project" value="InterPro"/>
</dbReference>
<feature type="transmembrane region" description="Helical" evidence="1">
    <location>
        <begin position="119"/>
        <end position="136"/>
    </location>
</feature>
<feature type="transmembrane region" description="Helical" evidence="1">
    <location>
        <begin position="93"/>
        <end position="112"/>
    </location>
</feature>
<keyword evidence="4" id="KW-1185">Reference proteome</keyword>
<evidence type="ECO:0000256" key="1">
    <source>
        <dbReference type="SAM" id="Phobius"/>
    </source>
</evidence>
<dbReference type="Proteomes" id="UP000091969">
    <property type="component" value="Unassembled WGS sequence"/>
</dbReference>
<dbReference type="EMBL" id="VJOO01000005">
    <property type="protein sequence ID" value="TSE37591.1"/>
    <property type="molecule type" value="Genomic_DNA"/>
</dbReference>
<gene>
    <name evidence="2" type="ORF">A9O67_06915</name>
    <name evidence="3" type="ORF">Tfont_00880</name>
</gene>
<accession>A0A1A6DV12</accession>
<feature type="transmembrane region" description="Helical" evidence="1">
    <location>
        <begin position="156"/>
        <end position="181"/>
    </location>
</feature>
<dbReference type="EMBL" id="LZDH01000056">
    <property type="protein sequence ID" value="OBS30703.1"/>
    <property type="molecule type" value="Genomic_DNA"/>
</dbReference>
<reference evidence="2 4" key="1">
    <citation type="submission" date="2016-06" db="EMBL/GenBank/DDBJ databases">
        <title>Genome sequence of Tepidimonas fonticaldi PL17.</title>
        <authorList>
            <person name="Pinnaka A.K."/>
        </authorList>
    </citation>
    <scope>NUCLEOTIDE SEQUENCE [LARGE SCALE GENOMIC DNA]</scope>
    <source>
        <strain evidence="2 4">PL17</strain>
    </source>
</reference>
<comment type="caution">
    <text evidence="2">The sequence shown here is derived from an EMBL/GenBank/DDBJ whole genome shotgun (WGS) entry which is preliminary data.</text>
</comment>
<evidence type="ECO:0000313" key="4">
    <source>
        <dbReference type="Proteomes" id="UP000091969"/>
    </source>
</evidence>
<organism evidence="2 4">
    <name type="scientific">Tepidimonas fonticaldi</name>
    <dbReference type="NCBI Taxonomy" id="1101373"/>
    <lineage>
        <taxon>Bacteria</taxon>
        <taxon>Pseudomonadati</taxon>
        <taxon>Pseudomonadota</taxon>
        <taxon>Betaproteobacteria</taxon>
        <taxon>Burkholderiales</taxon>
        <taxon>Tepidimonas</taxon>
    </lineage>
</organism>
<reference evidence="3 5" key="2">
    <citation type="submission" date="2019-07" db="EMBL/GenBank/DDBJ databases">
        <title>Tepidimonas fonticaldi AT-A2 draft genome.</title>
        <authorList>
            <person name="Da Costa M.S."/>
            <person name="Froufe H.J.C."/>
            <person name="Egas C."/>
            <person name="Albuquerque L."/>
        </authorList>
    </citation>
    <scope>NUCLEOTIDE SEQUENCE [LARGE SCALE GENOMIC DNA]</scope>
    <source>
        <strain evidence="3 5">AT-A2</strain>
    </source>
</reference>
<sequence length="182" mass="19751">MRIVLFLLDTLSFFLIGAALLRGWMNTRRLRMAAQPGPFVIAVTDWIVQPLRRSLPRAWAQANVDWGSFLAAALLALAYAGLVHLLWGGALPGVEALGFALTVPLMALQMLLRTVLQGLMLLLLVYAVLTWVQPFSPLIGTLGRLLDPVLAPVRRIVPTVGGVDLSVLVLLVLLQVGLMLLG</sequence>
<feature type="transmembrane region" description="Helical" evidence="1">
    <location>
        <begin position="6"/>
        <end position="25"/>
    </location>
</feature>
<keyword evidence="1" id="KW-0812">Transmembrane</keyword>
<dbReference type="Proteomes" id="UP000316388">
    <property type="component" value="Unassembled WGS sequence"/>
</dbReference>
<protein>
    <submittedName>
        <fullName evidence="3">YGGT family protein</fullName>
    </submittedName>
</protein>
<evidence type="ECO:0000313" key="5">
    <source>
        <dbReference type="Proteomes" id="UP000316388"/>
    </source>
</evidence>
<feature type="transmembrane region" description="Helical" evidence="1">
    <location>
        <begin position="66"/>
        <end position="87"/>
    </location>
</feature>
<keyword evidence="1" id="KW-0472">Membrane</keyword>
<evidence type="ECO:0000313" key="3">
    <source>
        <dbReference type="EMBL" id="TSE37591.1"/>
    </source>
</evidence>
<dbReference type="OrthoDB" id="9806665at2"/>
<dbReference type="RefSeq" id="WP_068609402.1">
    <property type="nucleotide sequence ID" value="NZ_LZDH01000056.1"/>
</dbReference>
<keyword evidence="1" id="KW-1133">Transmembrane helix</keyword>
<dbReference type="InterPro" id="IPR003425">
    <property type="entry name" value="CCB3/YggT"/>
</dbReference>
<dbReference type="Pfam" id="PF02325">
    <property type="entry name" value="CCB3_YggT"/>
    <property type="match status" value="2"/>
</dbReference>
<dbReference type="STRING" id="1101373.A9O67_06915"/>
<dbReference type="AlphaFoldDB" id="A0A1A6DV12"/>
<name>A0A1A6DV12_9BURK</name>